<dbReference type="Proteomes" id="UP000586305">
    <property type="component" value="Unassembled WGS sequence"/>
</dbReference>
<evidence type="ECO:0000313" key="2">
    <source>
        <dbReference type="EMBL" id="NOU52450.1"/>
    </source>
</evidence>
<name>A0A849VI08_9GAMM</name>
<dbReference type="EMBL" id="JABBPG010000009">
    <property type="protein sequence ID" value="NOU52450.1"/>
    <property type="molecule type" value="Genomic_DNA"/>
</dbReference>
<gene>
    <name evidence="2" type="ORF">HG263_18155</name>
</gene>
<feature type="transmembrane region" description="Helical" evidence="1">
    <location>
        <begin position="205"/>
        <end position="225"/>
    </location>
</feature>
<feature type="transmembrane region" description="Helical" evidence="1">
    <location>
        <begin position="257"/>
        <end position="277"/>
    </location>
</feature>
<keyword evidence="1" id="KW-1133">Transmembrane helix</keyword>
<feature type="transmembrane region" description="Helical" evidence="1">
    <location>
        <begin position="232"/>
        <end position="251"/>
    </location>
</feature>
<keyword evidence="1" id="KW-0472">Membrane</keyword>
<keyword evidence="1" id="KW-0812">Transmembrane</keyword>
<dbReference type="AlphaFoldDB" id="A0A849VI08"/>
<comment type="caution">
    <text evidence="2">The sequence shown here is derived from an EMBL/GenBank/DDBJ whole genome shotgun (WGS) entry which is preliminary data.</text>
</comment>
<reference evidence="2 3" key="1">
    <citation type="submission" date="2020-04" db="EMBL/GenBank/DDBJ databases">
        <title>Pseudoalteromonas caenipelagi sp. nov., isolated from a tidal flat.</title>
        <authorList>
            <person name="Park S."/>
            <person name="Yoon J.-H."/>
        </authorList>
    </citation>
    <scope>NUCLEOTIDE SEQUENCE [LARGE SCALE GENOMIC DNA]</scope>
    <source>
        <strain evidence="2 3">JBTF-M23</strain>
    </source>
</reference>
<protein>
    <recommendedName>
        <fullName evidence="4">CHASE2 domain-containing protein</fullName>
    </recommendedName>
</protein>
<dbReference type="RefSeq" id="WP_171627504.1">
    <property type="nucleotide sequence ID" value="NZ_JABBPG010000009.1"/>
</dbReference>
<evidence type="ECO:0008006" key="4">
    <source>
        <dbReference type="Google" id="ProtNLM"/>
    </source>
</evidence>
<evidence type="ECO:0000256" key="1">
    <source>
        <dbReference type="SAM" id="Phobius"/>
    </source>
</evidence>
<evidence type="ECO:0000313" key="3">
    <source>
        <dbReference type="Proteomes" id="UP000586305"/>
    </source>
</evidence>
<proteinExistence type="predicted"/>
<keyword evidence="3" id="KW-1185">Reference proteome</keyword>
<organism evidence="2 3">
    <name type="scientific">Pseudoalteromonas caenipelagi</name>
    <dbReference type="NCBI Taxonomy" id="2726988"/>
    <lineage>
        <taxon>Bacteria</taxon>
        <taxon>Pseudomonadati</taxon>
        <taxon>Pseudomonadota</taxon>
        <taxon>Gammaproteobacteria</taxon>
        <taxon>Alteromonadales</taxon>
        <taxon>Pseudoalteromonadaceae</taxon>
        <taxon>Pseudoalteromonas</taxon>
    </lineage>
</organism>
<sequence length="632" mass="72127">MLASFILLAQYAGLFQPLNAVTYTLLNRFDSNQQSNIVLVESTQLSLEHTPLVKQLSQYNPKAIVVFSNEQLDKPDTANNVFYIGFNDSSCQKPISTWLGIDIVFEPNATRCNGWLNTLFQPLQAKQLIDFSLPITSLPKFTSKRVLSGDLFSTQVNDKIIFISQLTNNYSHSLNAPGLQSLANPVYLYAYLAHNLDKQTLVSIVPNYVCMLTLLVLLFVLVACYQKCTLSFNLKLAVLLSVTWLLISYFTVQYLQLLIPTIQLLISTWLAFLWVFFHSKWSEEQSLVRLVDDVEQRMFGRYLPKSIIENASPWEAIIKLINQQLSLEKSIFLARVEGDHRLREIHAVNCQLSDILELRRDYERSPYSDAIKELGVVKVSRPFFKALGTNEFQYITPLMYAGDIRGFWALTIIQDKQFIEQAFKRNVNRFASQIGELLYHFRMYTAQQNANKQTITRALTLRLSEPLSKKVSSSVAAMEQKLSTLEHIVDKQHTASVAFNLFGQVMQLNNAFEQLAKRQNLLIFSMNSLDLLLSVSELSISEAKGKLRYLTLNKSEFKLLVIMSERYYVLRVSSIDKTANSSESDTPFSVSGILFEFVDITELLSGLKIPNILLKQLTDNTDQNHDDSWDSL</sequence>
<accession>A0A849VI08</accession>